<feature type="compositionally biased region" description="Basic and acidic residues" evidence="1">
    <location>
        <begin position="18"/>
        <end position="31"/>
    </location>
</feature>
<evidence type="ECO:0000313" key="2">
    <source>
        <dbReference type="EMBL" id="KAF1745855.1"/>
    </source>
</evidence>
<evidence type="ECO:0000256" key="1">
    <source>
        <dbReference type="SAM" id="MobiDB-lite"/>
    </source>
</evidence>
<organism evidence="2 3">
    <name type="scientific">Caenorhabditis remanei</name>
    <name type="common">Caenorhabditis vulgaris</name>
    <dbReference type="NCBI Taxonomy" id="31234"/>
    <lineage>
        <taxon>Eukaryota</taxon>
        <taxon>Metazoa</taxon>
        <taxon>Ecdysozoa</taxon>
        <taxon>Nematoda</taxon>
        <taxon>Chromadorea</taxon>
        <taxon>Rhabditida</taxon>
        <taxon>Rhabditina</taxon>
        <taxon>Rhabditomorpha</taxon>
        <taxon>Rhabditoidea</taxon>
        <taxon>Rhabditidae</taxon>
        <taxon>Peloderinae</taxon>
        <taxon>Caenorhabditis</taxon>
    </lineage>
</organism>
<dbReference type="RefSeq" id="XP_053578311.1">
    <property type="nucleotide sequence ID" value="XM_053734745.1"/>
</dbReference>
<dbReference type="CTD" id="9804647"/>
<feature type="compositionally biased region" description="Polar residues" evidence="1">
    <location>
        <begin position="320"/>
        <end position="332"/>
    </location>
</feature>
<feature type="compositionally biased region" description="Basic and acidic residues" evidence="1">
    <location>
        <begin position="333"/>
        <end position="342"/>
    </location>
</feature>
<protein>
    <submittedName>
        <fullName evidence="2">Uncharacterized protein</fullName>
    </submittedName>
</protein>
<comment type="caution">
    <text evidence="2">The sequence shown here is derived from an EMBL/GenBank/DDBJ whole genome shotgun (WGS) entry which is preliminary data.</text>
</comment>
<sequence>MSKIEKEDLPPQQDEKEEPPKTESGNSDKDLSSVIVPVESPILQAERNLQHTNSNLGIPQVESNRLNQMLSDSNNDNKTQCYGNQESFEAPTEIGLIVKLYKEPHRYHNYGLIWTKNKCYGIDYQRNLPIPAWVKFVVPEENEGVKNILSIVETGWSAGWERDTLKNKVIAVKGELMLHSFYYDRTDCYKYYIHELLGQVKVGKKHYDTQPPVSCIYATLYYTRKNISVIGRGLCWWYVESSTPIYDGQDMKASKKVDDFDQIFHFDRMKQNLEPNSGTWGSKVAQSNNNSVPKPIPFANRSVAPNKTIAVTNPIGAESKCSQGMSVPNDENSATREQSRKNEVDVISAPHPMQFNQKNESGKGVSIQAAYESKGNKDTKKSDVYIIQKKSLIDQLTMPGENREMAINAFIEIAKDVMKEYNKLAEEMKKIQKLETTGEIGAGIERIPSAKSLDSKNIVRKRGGKASDTKSENRNISHNEKCAS</sequence>
<accession>A0A6A5FTN0</accession>
<evidence type="ECO:0000313" key="3">
    <source>
        <dbReference type="Proteomes" id="UP000483820"/>
    </source>
</evidence>
<reference evidence="2 3" key="1">
    <citation type="submission" date="2019-12" db="EMBL/GenBank/DDBJ databases">
        <title>Chromosome-level assembly of the Caenorhabditis remanei genome.</title>
        <authorList>
            <person name="Teterina A.A."/>
            <person name="Willis J.H."/>
            <person name="Phillips P.C."/>
        </authorList>
    </citation>
    <scope>NUCLEOTIDE SEQUENCE [LARGE SCALE GENOMIC DNA]</scope>
    <source>
        <strain evidence="2 3">PX506</strain>
        <tissue evidence="2">Whole organism</tissue>
    </source>
</reference>
<dbReference type="Proteomes" id="UP000483820">
    <property type="component" value="Chromosome X"/>
</dbReference>
<dbReference type="EMBL" id="WUAV01000006">
    <property type="protein sequence ID" value="KAF1745855.1"/>
    <property type="molecule type" value="Genomic_DNA"/>
</dbReference>
<feature type="region of interest" description="Disordered" evidence="1">
    <location>
        <begin position="1"/>
        <end position="33"/>
    </location>
</feature>
<dbReference type="GeneID" id="9804647"/>
<name>A0A6A5FTN0_CAERE</name>
<feature type="region of interest" description="Disordered" evidence="1">
    <location>
        <begin position="440"/>
        <end position="484"/>
    </location>
</feature>
<feature type="region of interest" description="Disordered" evidence="1">
    <location>
        <begin position="320"/>
        <end position="342"/>
    </location>
</feature>
<feature type="compositionally biased region" description="Basic and acidic residues" evidence="1">
    <location>
        <begin position="465"/>
        <end position="484"/>
    </location>
</feature>
<dbReference type="KEGG" id="crq:GCK72_022302"/>
<gene>
    <name evidence="2" type="ORF">GCK72_022302</name>
</gene>
<dbReference type="AlphaFoldDB" id="A0A6A5FTN0"/>
<proteinExistence type="predicted"/>